<proteinExistence type="evidence at transcript level"/>
<reference evidence="1" key="1">
    <citation type="submission" date="2012-05" db="EMBL/GenBank/DDBJ databases">
        <authorList>
            <person name="Krishnakumar V."/>
            <person name="Cheung F."/>
            <person name="Xiao Y."/>
            <person name="Chan A."/>
            <person name="Moskal W.A."/>
            <person name="Town C.D."/>
        </authorList>
    </citation>
    <scope>NUCLEOTIDE SEQUENCE</scope>
</reference>
<evidence type="ECO:0000313" key="1">
    <source>
        <dbReference type="EMBL" id="AFK41361.1"/>
    </source>
</evidence>
<organism evidence="1">
    <name type="scientific">Medicago truncatula</name>
    <name type="common">Barrel medic</name>
    <name type="synonym">Medicago tribuloides</name>
    <dbReference type="NCBI Taxonomy" id="3880"/>
    <lineage>
        <taxon>Eukaryota</taxon>
        <taxon>Viridiplantae</taxon>
        <taxon>Streptophyta</taxon>
        <taxon>Embryophyta</taxon>
        <taxon>Tracheophyta</taxon>
        <taxon>Spermatophyta</taxon>
        <taxon>Magnoliopsida</taxon>
        <taxon>eudicotyledons</taxon>
        <taxon>Gunneridae</taxon>
        <taxon>Pentapetalae</taxon>
        <taxon>rosids</taxon>
        <taxon>fabids</taxon>
        <taxon>Fabales</taxon>
        <taxon>Fabaceae</taxon>
        <taxon>Papilionoideae</taxon>
        <taxon>50 kb inversion clade</taxon>
        <taxon>NPAAA clade</taxon>
        <taxon>Hologalegina</taxon>
        <taxon>IRL clade</taxon>
        <taxon>Trifolieae</taxon>
        <taxon>Medicago</taxon>
    </lineage>
</organism>
<accession>I3SM69</accession>
<protein>
    <submittedName>
        <fullName evidence="1">Uncharacterized protein</fullName>
    </submittedName>
</protein>
<dbReference type="AlphaFoldDB" id="I3SM69"/>
<dbReference type="EMBL" id="BT141567">
    <property type="protein sequence ID" value="AFK41361.1"/>
    <property type="molecule type" value="mRNA"/>
</dbReference>
<name>I3SM69_MEDTR</name>
<sequence length="122" mass="13549">MTRSIISIPFKPSPSITSSTSTTTTSISSATSIHISSSSSSSSSSTSITIISHKSVHRLPPRNIIRFSISRSLPNADMPIHYRSLRSFLSCFFQRLPPPPPTSRQHLWHSHYKSIITLTITR</sequence>